<comment type="similarity">
    <text evidence="1">Belongs to the short-chain dehydrogenases/reductases (SDR) family.</text>
</comment>
<dbReference type="CDD" id="cd05233">
    <property type="entry name" value="SDR_c"/>
    <property type="match status" value="1"/>
</dbReference>
<evidence type="ECO:0000256" key="2">
    <source>
        <dbReference type="ARBA" id="ARBA00023002"/>
    </source>
</evidence>
<evidence type="ECO:0000313" key="3">
    <source>
        <dbReference type="EMBL" id="PVY68476.1"/>
    </source>
</evidence>
<proteinExistence type="inferred from homology"/>
<gene>
    <name evidence="3" type="ORF">C7440_0878</name>
</gene>
<dbReference type="EMBL" id="QEKO01000001">
    <property type="protein sequence ID" value="PVY68476.1"/>
    <property type="molecule type" value="Genomic_DNA"/>
</dbReference>
<dbReference type="PANTHER" id="PTHR24321:SF8">
    <property type="entry name" value="ESTRADIOL 17-BETA-DEHYDROGENASE 8-RELATED"/>
    <property type="match status" value="1"/>
</dbReference>
<dbReference type="Gene3D" id="3.40.50.720">
    <property type="entry name" value="NAD(P)-binding Rossmann-like Domain"/>
    <property type="match status" value="1"/>
</dbReference>
<dbReference type="RefSeq" id="WP_165832445.1">
    <property type="nucleotide sequence ID" value="NZ_JACCEX010000001.1"/>
</dbReference>
<accession>A0A2U1CRG5</accession>
<dbReference type="FunFam" id="3.40.50.720:FF:000084">
    <property type="entry name" value="Short-chain dehydrogenase reductase"/>
    <property type="match status" value="1"/>
</dbReference>
<dbReference type="Pfam" id="PF13561">
    <property type="entry name" value="adh_short_C2"/>
    <property type="match status" value="1"/>
</dbReference>
<keyword evidence="4" id="KW-1185">Reference proteome</keyword>
<dbReference type="SUPFAM" id="SSF51735">
    <property type="entry name" value="NAD(P)-binding Rossmann-fold domains"/>
    <property type="match status" value="1"/>
</dbReference>
<keyword evidence="2" id="KW-0560">Oxidoreductase</keyword>
<evidence type="ECO:0000313" key="4">
    <source>
        <dbReference type="Proteomes" id="UP000246145"/>
    </source>
</evidence>
<dbReference type="Proteomes" id="UP000246145">
    <property type="component" value="Unassembled WGS sequence"/>
</dbReference>
<sequence length="256" mass="26870">MDHGPMSLRDKAVLITGGGQGIGSTLVEAFAQAGARVVAADIQEAAVSTLADSLREQGLRVNAAALDVTDEGQIRALSRSLRDSHGGVDVLVNNAALFSTLTMQPFDEIELDVWERVLKVNLTGPFLCAKHFTPVMREKGGGRVINVASGAVTLGRPNYLHYIASKSGLVGMSRSMARELGPYGVTVNAVLPGSVDTGIQRETVTPEAKSRIVAMQCIPRGQVPQDLVGVMLFLASDSSAFITGQSITVDGGATHS</sequence>
<dbReference type="PRINTS" id="PR00081">
    <property type="entry name" value="GDHRDH"/>
</dbReference>
<dbReference type="InterPro" id="IPR036291">
    <property type="entry name" value="NAD(P)-bd_dom_sf"/>
</dbReference>
<reference evidence="3 4" key="1">
    <citation type="submission" date="2018-04" db="EMBL/GenBank/DDBJ databases">
        <title>Genomic Encyclopedia of Type Strains, Phase IV (KMG-IV): sequencing the most valuable type-strain genomes for metagenomic binning, comparative biology and taxonomic classification.</title>
        <authorList>
            <person name="Goeker M."/>
        </authorList>
    </citation>
    <scope>NUCLEOTIDE SEQUENCE [LARGE SCALE GENOMIC DNA]</scope>
    <source>
        <strain evidence="3 4">DSM 10065</strain>
    </source>
</reference>
<dbReference type="PANTHER" id="PTHR24321">
    <property type="entry name" value="DEHYDROGENASES, SHORT CHAIN"/>
    <property type="match status" value="1"/>
</dbReference>
<dbReference type="NCBIfam" id="NF005559">
    <property type="entry name" value="PRK07231.1"/>
    <property type="match status" value="1"/>
</dbReference>
<evidence type="ECO:0000256" key="1">
    <source>
        <dbReference type="ARBA" id="ARBA00006484"/>
    </source>
</evidence>
<dbReference type="GO" id="GO:0016491">
    <property type="term" value="F:oxidoreductase activity"/>
    <property type="evidence" value="ECO:0007669"/>
    <property type="project" value="UniProtKB-KW"/>
</dbReference>
<dbReference type="PRINTS" id="PR00080">
    <property type="entry name" value="SDRFAMILY"/>
</dbReference>
<dbReference type="AlphaFoldDB" id="A0A2U1CRG5"/>
<organism evidence="3 4">
    <name type="scientific">Pusillimonas noertemannii</name>
    <dbReference type="NCBI Taxonomy" id="305977"/>
    <lineage>
        <taxon>Bacteria</taxon>
        <taxon>Pseudomonadati</taxon>
        <taxon>Pseudomonadota</taxon>
        <taxon>Betaproteobacteria</taxon>
        <taxon>Burkholderiales</taxon>
        <taxon>Alcaligenaceae</taxon>
        <taxon>Pusillimonas</taxon>
    </lineage>
</organism>
<comment type="caution">
    <text evidence="3">The sequence shown here is derived from an EMBL/GenBank/DDBJ whole genome shotgun (WGS) entry which is preliminary data.</text>
</comment>
<protein>
    <submittedName>
        <fullName evidence="3">3-oxoacyl-[acyl-carrier protein] reductase</fullName>
    </submittedName>
</protein>
<name>A0A2U1CRG5_9BURK</name>
<dbReference type="InterPro" id="IPR002347">
    <property type="entry name" value="SDR_fam"/>
</dbReference>